<reference evidence="6 7" key="1">
    <citation type="submission" date="2019-02" db="EMBL/GenBank/DDBJ databases">
        <title>Deep-cultivation of Planctomycetes and their phenomic and genomic characterization uncovers novel biology.</title>
        <authorList>
            <person name="Wiegand S."/>
            <person name="Jogler M."/>
            <person name="Boedeker C."/>
            <person name="Pinto D."/>
            <person name="Vollmers J."/>
            <person name="Rivas-Marin E."/>
            <person name="Kohn T."/>
            <person name="Peeters S.H."/>
            <person name="Heuer A."/>
            <person name="Rast P."/>
            <person name="Oberbeckmann S."/>
            <person name="Bunk B."/>
            <person name="Jeske O."/>
            <person name="Meyerdierks A."/>
            <person name="Storesund J.E."/>
            <person name="Kallscheuer N."/>
            <person name="Luecker S."/>
            <person name="Lage O.M."/>
            <person name="Pohl T."/>
            <person name="Merkel B.J."/>
            <person name="Hornburger P."/>
            <person name="Mueller R.-W."/>
            <person name="Bruemmer F."/>
            <person name="Labrenz M."/>
            <person name="Spormann A.M."/>
            <person name="Op den Camp H."/>
            <person name="Overmann J."/>
            <person name="Amann R."/>
            <person name="Jetten M.S.M."/>
            <person name="Mascher T."/>
            <person name="Medema M.H."/>
            <person name="Devos D.P."/>
            <person name="Kaster A.-K."/>
            <person name="Ovreas L."/>
            <person name="Rohde M."/>
            <person name="Galperin M.Y."/>
            <person name="Jogler C."/>
        </authorList>
    </citation>
    <scope>NUCLEOTIDE SEQUENCE [LARGE SCALE GENOMIC DNA]</scope>
    <source>
        <strain evidence="6 7">Pan216</strain>
    </source>
</reference>
<evidence type="ECO:0000313" key="6">
    <source>
        <dbReference type="EMBL" id="QDU64927.1"/>
    </source>
</evidence>
<dbReference type="GO" id="GO:0140359">
    <property type="term" value="F:ABC-type transporter activity"/>
    <property type="evidence" value="ECO:0007669"/>
    <property type="project" value="InterPro"/>
</dbReference>
<keyword evidence="4 6" id="KW-0067">ATP-binding</keyword>
<dbReference type="Pfam" id="PF00005">
    <property type="entry name" value="ABC_tran"/>
    <property type="match status" value="1"/>
</dbReference>
<dbReference type="SMART" id="SM00382">
    <property type="entry name" value="AAA"/>
    <property type="match status" value="1"/>
</dbReference>
<evidence type="ECO:0000256" key="3">
    <source>
        <dbReference type="ARBA" id="ARBA00022741"/>
    </source>
</evidence>
<dbReference type="CDD" id="cd03220">
    <property type="entry name" value="ABC_KpsT_Wzt"/>
    <property type="match status" value="1"/>
</dbReference>
<evidence type="ECO:0000256" key="1">
    <source>
        <dbReference type="ARBA" id="ARBA00005417"/>
    </source>
</evidence>
<evidence type="ECO:0000256" key="2">
    <source>
        <dbReference type="ARBA" id="ARBA00022448"/>
    </source>
</evidence>
<dbReference type="InterPro" id="IPR003593">
    <property type="entry name" value="AAA+_ATPase"/>
</dbReference>
<protein>
    <submittedName>
        <fullName evidence="6">Teichoic acids export ATP-binding protein TagH</fullName>
    </submittedName>
</protein>
<comment type="similarity">
    <text evidence="1">Belongs to the ABC transporter superfamily.</text>
</comment>
<dbReference type="OrthoDB" id="9778870at2"/>
<evidence type="ECO:0000313" key="7">
    <source>
        <dbReference type="Proteomes" id="UP000317093"/>
    </source>
</evidence>
<dbReference type="InterPro" id="IPR015860">
    <property type="entry name" value="ABC_transpr_TagH-like"/>
</dbReference>
<dbReference type="PROSITE" id="PS50893">
    <property type="entry name" value="ABC_TRANSPORTER_2"/>
    <property type="match status" value="1"/>
</dbReference>
<dbReference type="InterPro" id="IPR027417">
    <property type="entry name" value="P-loop_NTPase"/>
</dbReference>
<dbReference type="Gene3D" id="3.40.50.300">
    <property type="entry name" value="P-loop containing nucleotide triphosphate hydrolases"/>
    <property type="match status" value="1"/>
</dbReference>
<accession>A0A518BD76</accession>
<name>A0A518BD76_9BACT</name>
<dbReference type="RefSeq" id="WP_145263474.1">
    <property type="nucleotide sequence ID" value="NZ_CP036279.1"/>
</dbReference>
<keyword evidence="3" id="KW-0547">Nucleotide-binding</keyword>
<dbReference type="InterPro" id="IPR003439">
    <property type="entry name" value="ABC_transporter-like_ATP-bd"/>
</dbReference>
<evidence type="ECO:0000256" key="4">
    <source>
        <dbReference type="ARBA" id="ARBA00022840"/>
    </source>
</evidence>
<sequence>MPRIVLDEVGITYTIRFAHRVSFKEVLVRSFKRGANPGPTRVEALKGVTLNIEKGERVGMIGRNGAGKSSLLKLMAGVYTPTTGTRTVEGSIGSLFDISLGFEPDATGRENIAYRSYLQGETPKTLKPKFNDIASFSELGEFLDVPVRNYSAGMVTRLAFAISTAIEPDVLLIDEVFSAGDAGFQRKAHQRMRDMIGQAGIVVMISHDMNTIKQFCDRVIWLSDGRVHRDGPAHEVIDEFTEYFANEPPAPAAEAA</sequence>
<proteinExistence type="inferred from homology"/>
<dbReference type="KEGG" id="knv:Pan216_58210"/>
<organism evidence="6 7">
    <name type="scientific">Kolteria novifilia</name>
    <dbReference type="NCBI Taxonomy" id="2527975"/>
    <lineage>
        <taxon>Bacteria</taxon>
        <taxon>Pseudomonadati</taxon>
        <taxon>Planctomycetota</taxon>
        <taxon>Planctomycetia</taxon>
        <taxon>Kolteriales</taxon>
        <taxon>Kolteriaceae</taxon>
        <taxon>Kolteria</taxon>
    </lineage>
</organism>
<dbReference type="PANTHER" id="PTHR46743:SF2">
    <property type="entry name" value="TEICHOIC ACIDS EXPORT ATP-BINDING PROTEIN TAGH"/>
    <property type="match status" value="1"/>
</dbReference>
<feature type="domain" description="ABC transporter" evidence="5">
    <location>
        <begin position="21"/>
        <end position="249"/>
    </location>
</feature>
<dbReference type="AlphaFoldDB" id="A0A518BD76"/>
<keyword evidence="2" id="KW-0813">Transport</keyword>
<dbReference type="Proteomes" id="UP000317093">
    <property type="component" value="Chromosome"/>
</dbReference>
<dbReference type="GO" id="GO:0005524">
    <property type="term" value="F:ATP binding"/>
    <property type="evidence" value="ECO:0007669"/>
    <property type="project" value="UniProtKB-KW"/>
</dbReference>
<dbReference type="InterPro" id="IPR050683">
    <property type="entry name" value="Bact_Polysacc_Export_ATP-bd"/>
</dbReference>
<evidence type="ECO:0000259" key="5">
    <source>
        <dbReference type="PROSITE" id="PS50893"/>
    </source>
</evidence>
<dbReference type="PANTHER" id="PTHR46743">
    <property type="entry name" value="TEICHOIC ACIDS EXPORT ATP-BINDING PROTEIN TAGH"/>
    <property type="match status" value="1"/>
</dbReference>
<dbReference type="GO" id="GO:0016887">
    <property type="term" value="F:ATP hydrolysis activity"/>
    <property type="evidence" value="ECO:0007669"/>
    <property type="project" value="InterPro"/>
</dbReference>
<dbReference type="GO" id="GO:0016020">
    <property type="term" value="C:membrane"/>
    <property type="evidence" value="ECO:0007669"/>
    <property type="project" value="InterPro"/>
</dbReference>
<keyword evidence="7" id="KW-1185">Reference proteome</keyword>
<gene>
    <name evidence="6" type="primary">tagH_2</name>
    <name evidence="6" type="ORF">Pan216_58210</name>
</gene>
<dbReference type="EMBL" id="CP036279">
    <property type="protein sequence ID" value="QDU64927.1"/>
    <property type="molecule type" value="Genomic_DNA"/>
</dbReference>
<dbReference type="SUPFAM" id="SSF52540">
    <property type="entry name" value="P-loop containing nucleoside triphosphate hydrolases"/>
    <property type="match status" value="1"/>
</dbReference>